<reference evidence="1" key="1">
    <citation type="submission" date="2022-03" db="EMBL/GenBank/DDBJ databases">
        <title>Draft genome sequence of Aduncisulcus paluster, a free-living microaerophilic Fornicata.</title>
        <authorList>
            <person name="Yuyama I."/>
            <person name="Kume K."/>
            <person name="Tamura T."/>
            <person name="Inagaki Y."/>
            <person name="Hashimoto T."/>
        </authorList>
    </citation>
    <scope>NUCLEOTIDE SEQUENCE</scope>
    <source>
        <strain evidence="1">NY0171</strain>
    </source>
</reference>
<name>A0ABQ5JYE1_9EUKA</name>
<proteinExistence type="predicted"/>
<dbReference type="EMBL" id="BQXS01012050">
    <property type="protein sequence ID" value="GKT19405.1"/>
    <property type="molecule type" value="Genomic_DNA"/>
</dbReference>
<organism evidence="1 2">
    <name type="scientific">Aduncisulcus paluster</name>
    <dbReference type="NCBI Taxonomy" id="2918883"/>
    <lineage>
        <taxon>Eukaryota</taxon>
        <taxon>Metamonada</taxon>
        <taxon>Carpediemonas-like organisms</taxon>
        <taxon>Aduncisulcus</taxon>
    </lineage>
</organism>
<gene>
    <name evidence="1" type="ORF">ADUPG1_011499</name>
</gene>
<accession>A0ABQ5JYE1</accession>
<comment type="caution">
    <text evidence="1">The sequence shown here is derived from an EMBL/GenBank/DDBJ whole genome shotgun (WGS) entry which is preliminary data.</text>
</comment>
<sequence length="133" mass="15446">MTGGADLESASEYVRPDYHEETSKEYKTKLRNFIGVKLMRLLRIDYTRMEVVLFEIDSGKRVLTVPAKDIQKAMKSFNVVSQVTMVLNQPNSLRGREKVKVWTDDSEISRVPYIIRDINLLVQRYKAFVETAK</sequence>
<keyword evidence="2" id="KW-1185">Reference proteome</keyword>
<dbReference type="Proteomes" id="UP001057375">
    <property type="component" value="Unassembled WGS sequence"/>
</dbReference>
<protein>
    <submittedName>
        <fullName evidence="1">Uncharacterized protein</fullName>
    </submittedName>
</protein>
<evidence type="ECO:0000313" key="2">
    <source>
        <dbReference type="Proteomes" id="UP001057375"/>
    </source>
</evidence>
<evidence type="ECO:0000313" key="1">
    <source>
        <dbReference type="EMBL" id="GKT19405.1"/>
    </source>
</evidence>